<dbReference type="EMBL" id="BQMJ01000001">
    <property type="protein sequence ID" value="GJQ08337.1"/>
    <property type="molecule type" value="Genomic_DNA"/>
</dbReference>
<accession>A0A9C7PRC4</accession>
<reference evidence="1" key="1">
    <citation type="journal article" date="2022" name="Proc. Natl. Acad. Sci. U.S.A.">
        <title>Life cycle and functional genomics of the unicellular red alga Galdieria for elucidating algal and plant evolution and industrial use.</title>
        <authorList>
            <person name="Hirooka S."/>
            <person name="Itabashi T."/>
            <person name="Ichinose T.M."/>
            <person name="Onuma R."/>
            <person name="Fujiwara T."/>
            <person name="Yamashita S."/>
            <person name="Jong L.W."/>
            <person name="Tomita R."/>
            <person name="Iwane A.H."/>
            <person name="Miyagishima S.Y."/>
        </authorList>
    </citation>
    <scope>NUCLEOTIDE SEQUENCE</scope>
    <source>
        <strain evidence="1">NBRC 102759</strain>
    </source>
</reference>
<evidence type="ECO:0000313" key="1">
    <source>
        <dbReference type="EMBL" id="GJQ08337.1"/>
    </source>
</evidence>
<protein>
    <submittedName>
        <fullName evidence="1">Uncharacterized protein</fullName>
    </submittedName>
</protein>
<evidence type="ECO:0000313" key="2">
    <source>
        <dbReference type="Proteomes" id="UP001061958"/>
    </source>
</evidence>
<sequence>MIRTPSHKLFVSYKEQLVTLRVCLPKVPFNLVNLQVEPTHISLDTFRFSRKYQLFLKFPEDCKVDPCRTNAVSTDNDCILINIPFSDNEKLLLSEESLSQCKTTKELTEEKLARKLREEESLAIQKGEQTPFIMERIPLFRGIYVKFCQILKRDIPSVRKRKRILLSIRSSFFKYLRGDLSLWELKQVVNRSRKNSRMFAFSKKLQPDDDCRQKVSKQHSKSTKEMLLRVAEEIGSKVESMQQMKDEKEKQHSLLFHSRQQKGELRRERRRLKRKFAKKLAHQRKVKSSEQVMPNLQLNRRDPVVRFSVKT</sequence>
<dbReference type="Proteomes" id="UP001061958">
    <property type="component" value="Unassembled WGS sequence"/>
</dbReference>
<gene>
    <name evidence="1" type="ORF">GpartN1_g128.t1</name>
</gene>
<reference evidence="1" key="2">
    <citation type="submission" date="2022-01" db="EMBL/GenBank/DDBJ databases">
        <authorList>
            <person name="Hirooka S."/>
            <person name="Miyagishima S.Y."/>
        </authorList>
    </citation>
    <scope>NUCLEOTIDE SEQUENCE</scope>
    <source>
        <strain evidence="1">NBRC 102759</strain>
    </source>
</reference>
<dbReference type="AlphaFoldDB" id="A0A9C7PRC4"/>
<comment type="caution">
    <text evidence="1">The sequence shown here is derived from an EMBL/GenBank/DDBJ whole genome shotgun (WGS) entry which is preliminary data.</text>
</comment>
<name>A0A9C7PRC4_9RHOD</name>
<organism evidence="1 2">
    <name type="scientific">Galdieria partita</name>
    <dbReference type="NCBI Taxonomy" id="83374"/>
    <lineage>
        <taxon>Eukaryota</taxon>
        <taxon>Rhodophyta</taxon>
        <taxon>Bangiophyceae</taxon>
        <taxon>Galdieriales</taxon>
        <taxon>Galdieriaceae</taxon>
        <taxon>Galdieria</taxon>
    </lineage>
</organism>
<keyword evidence="2" id="KW-1185">Reference proteome</keyword>
<proteinExistence type="predicted"/>
<dbReference type="OrthoDB" id="10250420at2759"/>